<dbReference type="InterPro" id="IPR003954">
    <property type="entry name" value="RRM_euk-type"/>
</dbReference>
<keyword evidence="3 11" id="KW-0479">Metal-binding</keyword>
<keyword evidence="5 11" id="KW-0863">Zinc-finger</keyword>
<dbReference type="SMART" id="SM00356">
    <property type="entry name" value="ZnF_C3H1"/>
    <property type="match status" value="2"/>
</dbReference>
<keyword evidence="4" id="KW-0677">Repeat</keyword>
<evidence type="ECO:0000259" key="13">
    <source>
        <dbReference type="PROSITE" id="PS50103"/>
    </source>
</evidence>
<dbReference type="InterPro" id="IPR035979">
    <property type="entry name" value="RBD_domain_sf"/>
</dbReference>
<keyword evidence="7" id="KW-0694">RNA-binding</keyword>
<feature type="zinc finger region" description="C3H1-type" evidence="11">
    <location>
        <begin position="12"/>
        <end position="40"/>
    </location>
</feature>
<evidence type="ECO:0000256" key="1">
    <source>
        <dbReference type="ARBA" id="ARBA00004123"/>
    </source>
</evidence>
<dbReference type="InterPro" id="IPR012677">
    <property type="entry name" value="Nucleotide-bd_a/b_plait_sf"/>
</dbReference>
<feature type="domain" description="C3H1-type" evidence="13">
    <location>
        <begin position="12"/>
        <end position="40"/>
    </location>
</feature>
<evidence type="ECO:0000256" key="4">
    <source>
        <dbReference type="ARBA" id="ARBA00022737"/>
    </source>
</evidence>
<comment type="subcellular location">
    <subcellularLocation>
        <location evidence="1">Nucleus</location>
    </subcellularLocation>
</comment>
<feature type="compositionally biased region" description="Basic and acidic residues" evidence="12">
    <location>
        <begin position="259"/>
        <end position="268"/>
    </location>
</feature>
<feature type="compositionally biased region" description="Basic and acidic residues" evidence="12">
    <location>
        <begin position="197"/>
        <end position="231"/>
    </location>
</feature>
<dbReference type="InterPro" id="IPR009145">
    <property type="entry name" value="U2AF_small"/>
</dbReference>
<dbReference type="GO" id="GO:0003677">
    <property type="term" value="F:DNA binding"/>
    <property type="evidence" value="ECO:0007669"/>
    <property type="project" value="UniProtKB-KW"/>
</dbReference>
<dbReference type="PANTHER" id="PTHR12620">
    <property type="entry name" value="U2 SNRNP AUXILIARY FACTOR, SMALL SUBUNIT"/>
    <property type="match status" value="1"/>
</dbReference>
<protein>
    <recommendedName>
        <fullName evidence="13">C3H1-type domain-containing protein</fullName>
    </recommendedName>
</protein>
<organism evidence="14">
    <name type="scientific">Prasinoderma coloniale</name>
    <dbReference type="NCBI Taxonomy" id="156133"/>
    <lineage>
        <taxon>Eukaryota</taxon>
        <taxon>Viridiplantae</taxon>
        <taxon>Prasinodermophyta</taxon>
        <taxon>Prasinodermophyceae</taxon>
        <taxon>Prasinodermales</taxon>
        <taxon>Prasinodermaceae</taxon>
        <taxon>Prasinoderma</taxon>
    </lineage>
</organism>
<accession>A0A7R9T7P8</accession>
<evidence type="ECO:0000313" key="14">
    <source>
        <dbReference type="EMBL" id="CAD8227667.1"/>
    </source>
</evidence>
<dbReference type="EMBL" id="HBDZ01000191">
    <property type="protein sequence ID" value="CAD8227667.1"/>
    <property type="molecule type" value="Transcribed_RNA"/>
</dbReference>
<name>A0A7R9T7P8_9VIRI</name>
<dbReference type="PRINTS" id="PR01848">
    <property type="entry name" value="U2AUXFACTOR"/>
</dbReference>
<evidence type="ECO:0000256" key="12">
    <source>
        <dbReference type="SAM" id="MobiDB-lite"/>
    </source>
</evidence>
<keyword evidence="8" id="KW-0238">DNA-binding</keyword>
<evidence type="ECO:0000256" key="8">
    <source>
        <dbReference type="ARBA" id="ARBA00023125"/>
    </source>
</evidence>
<keyword evidence="9" id="KW-0508">mRNA splicing</keyword>
<feature type="region of interest" description="Disordered" evidence="12">
    <location>
        <begin position="197"/>
        <end position="268"/>
    </location>
</feature>
<keyword evidence="10" id="KW-0539">Nucleus</keyword>
<dbReference type="GO" id="GO:0000398">
    <property type="term" value="P:mRNA splicing, via spliceosome"/>
    <property type="evidence" value="ECO:0007669"/>
    <property type="project" value="InterPro"/>
</dbReference>
<proteinExistence type="predicted"/>
<evidence type="ECO:0000256" key="11">
    <source>
        <dbReference type="PROSITE-ProRule" id="PRU00723"/>
    </source>
</evidence>
<dbReference type="AlphaFoldDB" id="A0A7R9T7P8"/>
<dbReference type="InterPro" id="IPR000571">
    <property type="entry name" value="Znf_CCCH"/>
</dbReference>
<dbReference type="SMART" id="SM00361">
    <property type="entry name" value="RRM_1"/>
    <property type="match status" value="1"/>
</dbReference>
<dbReference type="PROSITE" id="PS50103">
    <property type="entry name" value="ZF_C3H1"/>
    <property type="match status" value="2"/>
</dbReference>
<feature type="zinc finger region" description="C3H1-type" evidence="11">
    <location>
        <begin position="150"/>
        <end position="177"/>
    </location>
</feature>
<dbReference type="Gene3D" id="3.30.70.330">
    <property type="match status" value="1"/>
</dbReference>
<gene>
    <name evidence="14" type="ORF">PCOL08062_LOCUS162</name>
</gene>
<dbReference type="GO" id="GO:0003723">
    <property type="term" value="F:RNA binding"/>
    <property type="evidence" value="ECO:0007669"/>
    <property type="project" value="UniProtKB-KW"/>
</dbReference>
<dbReference type="FunFam" id="3.30.70.330:FF:000122">
    <property type="entry name" value="Splicing factor U2AF small subunit"/>
    <property type="match status" value="1"/>
</dbReference>
<evidence type="ECO:0000256" key="10">
    <source>
        <dbReference type="ARBA" id="ARBA00023242"/>
    </source>
</evidence>
<dbReference type="Pfam" id="PF00642">
    <property type="entry name" value="zf-CCCH"/>
    <property type="match status" value="1"/>
</dbReference>
<reference evidence="14" key="1">
    <citation type="submission" date="2021-01" db="EMBL/GenBank/DDBJ databases">
        <authorList>
            <person name="Corre E."/>
            <person name="Pelletier E."/>
            <person name="Niang G."/>
            <person name="Scheremetjew M."/>
            <person name="Finn R."/>
            <person name="Kale V."/>
            <person name="Holt S."/>
            <person name="Cochrane G."/>
            <person name="Meng A."/>
            <person name="Brown T."/>
            <person name="Cohen L."/>
        </authorList>
    </citation>
    <scope>NUCLEOTIDE SEQUENCE</scope>
    <source>
        <strain evidence="14">CCMP1413</strain>
    </source>
</reference>
<evidence type="ECO:0000256" key="6">
    <source>
        <dbReference type="ARBA" id="ARBA00022833"/>
    </source>
</evidence>
<dbReference type="GO" id="GO:0089701">
    <property type="term" value="C:U2AF complex"/>
    <property type="evidence" value="ECO:0007669"/>
    <property type="project" value="InterPro"/>
</dbReference>
<evidence type="ECO:0000256" key="3">
    <source>
        <dbReference type="ARBA" id="ARBA00022723"/>
    </source>
</evidence>
<evidence type="ECO:0000256" key="2">
    <source>
        <dbReference type="ARBA" id="ARBA00022664"/>
    </source>
</evidence>
<evidence type="ECO:0000256" key="9">
    <source>
        <dbReference type="ARBA" id="ARBA00023187"/>
    </source>
</evidence>
<dbReference type="GO" id="GO:0008270">
    <property type="term" value="F:zinc ion binding"/>
    <property type="evidence" value="ECO:0007669"/>
    <property type="project" value="UniProtKB-KW"/>
</dbReference>
<feature type="domain" description="C3H1-type" evidence="13">
    <location>
        <begin position="150"/>
        <end position="177"/>
    </location>
</feature>
<dbReference type="SUPFAM" id="SSF54928">
    <property type="entry name" value="RNA-binding domain, RBD"/>
    <property type="match status" value="1"/>
</dbReference>
<keyword evidence="2" id="KW-0507">mRNA processing</keyword>
<evidence type="ECO:0000256" key="7">
    <source>
        <dbReference type="ARBA" id="ARBA00022884"/>
    </source>
</evidence>
<evidence type="ECO:0000256" key="5">
    <source>
        <dbReference type="ARBA" id="ARBA00022771"/>
    </source>
</evidence>
<keyword evidence="6 11" id="KW-0862">Zinc</keyword>
<feature type="compositionally biased region" description="Basic and acidic residues" evidence="12">
    <location>
        <begin position="239"/>
        <end position="252"/>
    </location>
</feature>
<sequence>MAERLAQLHGTEKDKVNCPFYHKIGACRHGDRCSRLHNKPEVSRTLLLPHLFQAALTNTAVPATQGAQESFERREEQEFFEDFYEDVFMELAAHGTLEALNVCDNSADHLVGNVYAKFRDEESATAAKKALEGRFYAGRPIHSEYSPVTDFREATCRQYDEHTCTRGGYCNFLHLKPITRTLRHELYCGQCSSQGERQREEGRGYGRRGYDRRDDYYRDRDRDYRRRERSPPRAAPQEQPREERESTPERRARIQAWNEARRRENAAK</sequence>